<feature type="compositionally biased region" description="Basic residues" evidence="1">
    <location>
        <begin position="489"/>
        <end position="502"/>
    </location>
</feature>
<gene>
    <name evidence="2" type="ORF">IF1G_00592</name>
</gene>
<evidence type="ECO:0000313" key="2">
    <source>
        <dbReference type="EMBL" id="TQW00661.1"/>
    </source>
</evidence>
<dbReference type="AlphaFoldDB" id="A0A545VG31"/>
<dbReference type="PANTHER" id="PTHR42085:SF2">
    <property type="entry name" value="F-BOX DOMAIN-CONTAINING PROTEIN"/>
    <property type="match status" value="1"/>
</dbReference>
<proteinExistence type="predicted"/>
<dbReference type="Proteomes" id="UP000315783">
    <property type="component" value="Unassembled WGS sequence"/>
</dbReference>
<dbReference type="STRING" id="43265.A0A545VG31"/>
<protein>
    <submittedName>
        <fullName evidence="2">Uncharacterized protein</fullName>
    </submittedName>
</protein>
<comment type="caution">
    <text evidence="2">The sequence shown here is derived from an EMBL/GenBank/DDBJ whole genome shotgun (WGS) entry which is preliminary data.</text>
</comment>
<dbReference type="OrthoDB" id="62952at2759"/>
<organism evidence="2 3">
    <name type="scientific">Cordyceps javanica</name>
    <dbReference type="NCBI Taxonomy" id="43265"/>
    <lineage>
        <taxon>Eukaryota</taxon>
        <taxon>Fungi</taxon>
        <taxon>Dikarya</taxon>
        <taxon>Ascomycota</taxon>
        <taxon>Pezizomycotina</taxon>
        <taxon>Sordariomycetes</taxon>
        <taxon>Hypocreomycetidae</taxon>
        <taxon>Hypocreales</taxon>
        <taxon>Cordycipitaceae</taxon>
        <taxon>Cordyceps</taxon>
    </lineage>
</organism>
<feature type="region of interest" description="Disordered" evidence="1">
    <location>
        <begin position="474"/>
        <end position="511"/>
    </location>
</feature>
<keyword evidence="3" id="KW-1185">Reference proteome</keyword>
<reference evidence="2 3" key="1">
    <citation type="journal article" date="2019" name="Appl. Microbiol. Biotechnol.">
        <title>Genome sequence of Isaria javanica and comparative genome analysis insights into family S53 peptidase evolution in fungal entomopathogens.</title>
        <authorList>
            <person name="Lin R."/>
            <person name="Zhang X."/>
            <person name="Xin B."/>
            <person name="Zou M."/>
            <person name="Gao Y."/>
            <person name="Qin F."/>
            <person name="Hu Q."/>
            <person name="Xie B."/>
            <person name="Cheng X."/>
        </authorList>
    </citation>
    <scope>NUCLEOTIDE SEQUENCE [LARGE SCALE GENOMIC DNA]</scope>
    <source>
        <strain evidence="2 3">IJ1G</strain>
    </source>
</reference>
<evidence type="ECO:0000313" key="3">
    <source>
        <dbReference type="Proteomes" id="UP000315783"/>
    </source>
</evidence>
<name>A0A545VG31_9HYPO</name>
<evidence type="ECO:0000256" key="1">
    <source>
        <dbReference type="SAM" id="MobiDB-lite"/>
    </source>
</evidence>
<dbReference type="InterPro" id="IPR038883">
    <property type="entry name" value="AN11006-like"/>
</dbReference>
<dbReference type="EMBL" id="SPUK01000001">
    <property type="protein sequence ID" value="TQW00661.1"/>
    <property type="molecule type" value="Genomic_DNA"/>
</dbReference>
<sequence>MASADPAALEKRQLEAAKQPFKLLHLPTEIQERIFWFAVHDPDLMDRRHRDGCDLLPVNEHAVAQPPFMSQRVFVDAVYQRDKQGQTGTYNYLNMFDPPESFRLTETWTYCNCAKRSGINLLLTNRWIFSIAAPFFWSENTFSFFDATEFVACMAVTSTGTRALIRSVSVVTFRLRGFLDARVHLSSKTPRGKSCLGGIFPWGTKCLPIFWRTLQLLPKLKSLAIPPCYLDCNVFLDTDANLDKLRPYLERLEEIHLTYLSIFGGDASSIQDCFCERQNFWASFFSGRSLESLGGFSHRVHLSDWLEDEDGQSVPNSMFEQRLWRIRQFFDWDLFDRIYEALHAGLMTVDLQTFGSRNYWRRPNYEAVSDTGTATIQLVFSDGEQEELLHQDFTFYNMPAGKDACAKNRLLLESRRAEEYLLGDEFEDRIVSQGRRRKILTRRMPRAMFCHVNCISREEARYAARGLEAAALASELFPPPQVTQEPPRTKRKRVKKNRRGNRSRGDDDWQE</sequence>
<accession>A0A545VG31</accession>
<dbReference type="PANTHER" id="PTHR42085">
    <property type="entry name" value="F-BOX DOMAIN-CONTAINING PROTEIN"/>
    <property type="match status" value="1"/>
</dbReference>